<dbReference type="EMBL" id="CP011391">
    <property type="protein sequence ID" value="AMK55626.1"/>
    <property type="molecule type" value="Genomic_DNA"/>
</dbReference>
<gene>
    <name evidence="2" type="ORF">AALO17_24920</name>
</gene>
<protein>
    <submittedName>
        <fullName evidence="2">Uncharacterized protein</fullName>
    </submittedName>
</protein>
<dbReference type="KEGG" id="fro:AALO17_24920"/>
<reference evidence="2 3" key="1">
    <citation type="journal article" date="2016" name="Gut Pathog.">
        <title>Whole genome sequencing of "Faecalibaculum rodentium" ALO17, isolated from C57BL/6J laboratory mouse feces.</title>
        <authorList>
            <person name="Lim S."/>
            <person name="Chang D.H."/>
            <person name="Ahn S."/>
            <person name="Kim B.C."/>
        </authorList>
    </citation>
    <scope>NUCLEOTIDE SEQUENCE [LARGE SCALE GENOMIC DNA]</scope>
    <source>
        <strain evidence="2 3">Alo17</strain>
    </source>
</reference>
<dbReference type="AlphaFoldDB" id="A0A140DY99"/>
<name>A0A140DY99_9FIRM</name>
<evidence type="ECO:0000313" key="2">
    <source>
        <dbReference type="EMBL" id="AMK55626.1"/>
    </source>
</evidence>
<dbReference type="Proteomes" id="UP000069771">
    <property type="component" value="Chromosome"/>
</dbReference>
<keyword evidence="3" id="KW-1185">Reference proteome</keyword>
<feature type="region of interest" description="Disordered" evidence="1">
    <location>
        <begin position="16"/>
        <end position="42"/>
    </location>
</feature>
<evidence type="ECO:0000313" key="3">
    <source>
        <dbReference type="Proteomes" id="UP000069771"/>
    </source>
</evidence>
<proteinExistence type="predicted"/>
<organism evidence="2 3">
    <name type="scientific">Faecalibaculum rodentium</name>
    <dbReference type="NCBI Taxonomy" id="1702221"/>
    <lineage>
        <taxon>Bacteria</taxon>
        <taxon>Bacillati</taxon>
        <taxon>Bacillota</taxon>
        <taxon>Erysipelotrichia</taxon>
        <taxon>Erysipelotrichales</taxon>
        <taxon>Erysipelotrichaceae</taxon>
        <taxon>Faecalibaculum</taxon>
    </lineage>
</organism>
<sequence length="42" mass="4641">MCEKYGKLCEQAIFRPDSGEKRGKLPGISHPSPTWTPIPATL</sequence>
<accession>A0A140DY99</accession>
<evidence type="ECO:0000256" key="1">
    <source>
        <dbReference type="SAM" id="MobiDB-lite"/>
    </source>
</evidence>